<dbReference type="GO" id="GO:0045547">
    <property type="term" value="F:ditrans,polycis-polyprenyl diphosphate synthase [(2E,6E)-farnesyl diphosphate specific] activity"/>
    <property type="evidence" value="ECO:0007669"/>
    <property type="project" value="TreeGrafter"/>
</dbReference>
<evidence type="ECO:0000256" key="2">
    <source>
        <dbReference type="ARBA" id="ARBA00022679"/>
    </source>
</evidence>
<accession>A0AAD4Q0H3</accession>
<dbReference type="InterPro" id="IPR001441">
    <property type="entry name" value="UPP_synth-like"/>
</dbReference>
<dbReference type="GeneID" id="70250720"/>
<dbReference type="AlphaFoldDB" id="A0AAD4Q0H3"/>
<dbReference type="GO" id="GO:0005783">
    <property type="term" value="C:endoplasmic reticulum"/>
    <property type="evidence" value="ECO:0007669"/>
    <property type="project" value="TreeGrafter"/>
</dbReference>
<evidence type="ECO:0000313" key="4">
    <source>
        <dbReference type="EMBL" id="KAH8697622.1"/>
    </source>
</evidence>
<reference evidence="4" key="1">
    <citation type="submission" date="2021-12" db="EMBL/GenBank/DDBJ databases">
        <title>Convergent genome expansion in fungi linked to evolution of root-endophyte symbiosis.</title>
        <authorList>
            <consortium name="DOE Joint Genome Institute"/>
            <person name="Ke Y.-H."/>
            <person name="Bonito G."/>
            <person name="Liao H.-L."/>
            <person name="Looney B."/>
            <person name="Rojas-Flechas A."/>
            <person name="Nash J."/>
            <person name="Hameed K."/>
            <person name="Schadt C."/>
            <person name="Martin F."/>
            <person name="Crous P.W."/>
            <person name="Miettinen O."/>
            <person name="Magnuson J.K."/>
            <person name="Labbe J."/>
            <person name="Jacobson D."/>
            <person name="Doktycz M.J."/>
            <person name="Veneault-Fourrey C."/>
            <person name="Kuo A."/>
            <person name="Mondo S."/>
            <person name="Calhoun S."/>
            <person name="Riley R."/>
            <person name="Ohm R."/>
            <person name="LaButti K."/>
            <person name="Andreopoulos B."/>
            <person name="Pangilinan J."/>
            <person name="Nolan M."/>
            <person name="Tritt A."/>
            <person name="Clum A."/>
            <person name="Lipzen A."/>
            <person name="Daum C."/>
            <person name="Barry K."/>
            <person name="Grigoriev I.V."/>
            <person name="Vilgalys R."/>
        </authorList>
    </citation>
    <scope>NUCLEOTIDE SEQUENCE</scope>
    <source>
        <strain evidence="4">PMI_201</strain>
    </source>
</reference>
<dbReference type="CDD" id="cd00475">
    <property type="entry name" value="Cis_IPPS"/>
    <property type="match status" value="1"/>
</dbReference>
<dbReference type="RefSeq" id="XP_046072323.1">
    <property type="nucleotide sequence ID" value="XM_046220433.1"/>
</dbReference>
<dbReference type="Pfam" id="PF01255">
    <property type="entry name" value="Prenyltransf"/>
    <property type="match status" value="2"/>
</dbReference>
<dbReference type="PROSITE" id="PS01066">
    <property type="entry name" value="UPP_SYNTHASE"/>
    <property type="match status" value="1"/>
</dbReference>
<comment type="similarity">
    <text evidence="1">Belongs to the UPP synthase family.</text>
</comment>
<dbReference type="InterPro" id="IPR018520">
    <property type="entry name" value="UPP_synth-like_CS"/>
</dbReference>
<proteinExistence type="inferred from homology"/>
<dbReference type="Proteomes" id="UP001201262">
    <property type="component" value="Unassembled WGS sequence"/>
</dbReference>
<gene>
    <name evidence="4" type="ORF">BGW36DRAFT_427577</name>
</gene>
<evidence type="ECO:0000256" key="3">
    <source>
        <dbReference type="SAM" id="MobiDB-lite"/>
    </source>
</evidence>
<dbReference type="GO" id="GO:0005811">
    <property type="term" value="C:lipid droplet"/>
    <property type="evidence" value="ECO:0007669"/>
    <property type="project" value="TreeGrafter"/>
</dbReference>
<feature type="compositionally biased region" description="Polar residues" evidence="3">
    <location>
        <begin position="219"/>
        <end position="236"/>
    </location>
</feature>
<dbReference type="InterPro" id="IPR036424">
    <property type="entry name" value="UPP_synth-like_sf"/>
</dbReference>
<protein>
    <submittedName>
        <fullName evidence="4">Prenyltransferase</fullName>
    </submittedName>
</protein>
<comment type="caution">
    <text evidence="4">The sequence shown here is derived from an EMBL/GenBank/DDBJ whole genome shotgun (WGS) entry which is preliminary data.</text>
</comment>
<evidence type="ECO:0000256" key="1">
    <source>
        <dbReference type="ARBA" id="ARBA00005432"/>
    </source>
</evidence>
<evidence type="ECO:0000313" key="5">
    <source>
        <dbReference type="Proteomes" id="UP001201262"/>
    </source>
</evidence>
<dbReference type="GO" id="GO:0016094">
    <property type="term" value="P:polyprenol biosynthetic process"/>
    <property type="evidence" value="ECO:0007669"/>
    <property type="project" value="TreeGrafter"/>
</dbReference>
<dbReference type="NCBIfam" id="TIGR00055">
    <property type="entry name" value="uppS"/>
    <property type="match status" value="1"/>
</dbReference>
<organism evidence="4 5">
    <name type="scientific">Talaromyces proteolyticus</name>
    <dbReference type="NCBI Taxonomy" id="1131652"/>
    <lineage>
        <taxon>Eukaryota</taxon>
        <taxon>Fungi</taxon>
        <taxon>Dikarya</taxon>
        <taxon>Ascomycota</taxon>
        <taxon>Pezizomycotina</taxon>
        <taxon>Eurotiomycetes</taxon>
        <taxon>Eurotiomycetidae</taxon>
        <taxon>Eurotiales</taxon>
        <taxon>Trichocomaceae</taxon>
        <taxon>Talaromyces</taxon>
        <taxon>Talaromyces sect. Bacilispori</taxon>
    </lineage>
</organism>
<dbReference type="GO" id="GO:1904423">
    <property type="term" value="C:dehydrodolichyl diphosphate synthase complex"/>
    <property type="evidence" value="ECO:0007669"/>
    <property type="project" value="TreeGrafter"/>
</dbReference>
<name>A0AAD4Q0H3_9EURO</name>
<dbReference type="PANTHER" id="PTHR10291">
    <property type="entry name" value="DEHYDRODOLICHYL DIPHOSPHATE SYNTHASE FAMILY MEMBER"/>
    <property type="match status" value="1"/>
</dbReference>
<dbReference type="GO" id="GO:0016020">
    <property type="term" value="C:membrane"/>
    <property type="evidence" value="ECO:0007669"/>
    <property type="project" value="TreeGrafter"/>
</dbReference>
<keyword evidence="2" id="KW-0808">Transferase</keyword>
<dbReference type="HAMAP" id="MF_01139">
    <property type="entry name" value="ISPT"/>
    <property type="match status" value="1"/>
</dbReference>
<dbReference type="SUPFAM" id="SSF64005">
    <property type="entry name" value="Undecaprenyl diphosphate synthase"/>
    <property type="match status" value="2"/>
</dbReference>
<sequence length="401" mass="44829">MSSSMHFSHLRKWIAASPPVEFVVNRVKELLIGALRQGPIPQHIAFVMDGNRRFARSHGIETIEGHHLGFEALVRILEVCYKSGVKVVTIYAFSIENFNRSQFEVNGLMDMVNVKLAQLSQHGDILDRYGASVRFLGRKDMLRPDVVAAVNRAVEVTSRNGDRILNICCPYTSRDEIAGAIRQTVVDYSTPLGESRGNRARNPFSESHIASNIRAQTLNTKIQDNNNDSDSISAVSQDDENGSAGGETDVKVYDSPSSFSSSTTLHLAGQAEDNSRKGSPLAKPADLDGSGFPSPESINVQTLSDHMYTKGNPPVDILIRTSGVERLSDFMLWQCHENTQICFLDVLWPEFDLWHFLPVLWKWQRRITKSLTGETGLESDDWKRANNSNMHFQQTSAIESY</sequence>
<dbReference type="PANTHER" id="PTHR10291:SF43">
    <property type="entry name" value="DEHYDRODOLICHYL DIPHOSPHATE SYNTHASE COMPLEX SUBUNIT DHDDS"/>
    <property type="match status" value="1"/>
</dbReference>
<keyword evidence="5" id="KW-1185">Reference proteome</keyword>
<dbReference type="EMBL" id="JAJTJA010000006">
    <property type="protein sequence ID" value="KAH8697622.1"/>
    <property type="molecule type" value="Genomic_DNA"/>
</dbReference>
<dbReference type="Gene3D" id="3.40.1180.10">
    <property type="entry name" value="Decaprenyl diphosphate synthase-like"/>
    <property type="match status" value="1"/>
</dbReference>
<feature type="region of interest" description="Disordered" evidence="3">
    <location>
        <begin position="219"/>
        <end position="296"/>
    </location>
</feature>